<comment type="caution">
    <text evidence="1">The sequence shown here is derived from an EMBL/GenBank/DDBJ whole genome shotgun (WGS) entry which is preliminary data.</text>
</comment>
<evidence type="ECO:0000313" key="1">
    <source>
        <dbReference type="EMBL" id="KAI7725700.1"/>
    </source>
</evidence>
<name>A0AAD5BLV7_AMBAR</name>
<proteinExistence type="predicted"/>
<keyword evidence="2" id="KW-1185">Reference proteome</keyword>
<dbReference type="AlphaFoldDB" id="A0AAD5BLV7"/>
<sequence length="98" mass="11084">MWISRLVGLFDRFVVVATRHCYPNLQTSSKKPERTMIFVHFGVMRPPIKEKCEHFFGMLQGIIANLAGKTGQHCPNILLNGSNGQLYEAGQTIPFEYG</sequence>
<accession>A0AAD5BLV7</accession>
<evidence type="ECO:0000313" key="2">
    <source>
        <dbReference type="Proteomes" id="UP001206925"/>
    </source>
</evidence>
<organism evidence="1 2">
    <name type="scientific">Ambrosia artemisiifolia</name>
    <name type="common">Common ragweed</name>
    <dbReference type="NCBI Taxonomy" id="4212"/>
    <lineage>
        <taxon>Eukaryota</taxon>
        <taxon>Viridiplantae</taxon>
        <taxon>Streptophyta</taxon>
        <taxon>Embryophyta</taxon>
        <taxon>Tracheophyta</taxon>
        <taxon>Spermatophyta</taxon>
        <taxon>Magnoliopsida</taxon>
        <taxon>eudicotyledons</taxon>
        <taxon>Gunneridae</taxon>
        <taxon>Pentapetalae</taxon>
        <taxon>asterids</taxon>
        <taxon>campanulids</taxon>
        <taxon>Asterales</taxon>
        <taxon>Asteraceae</taxon>
        <taxon>Asteroideae</taxon>
        <taxon>Heliantheae alliance</taxon>
        <taxon>Heliantheae</taxon>
        <taxon>Ambrosia</taxon>
    </lineage>
</organism>
<protein>
    <submittedName>
        <fullName evidence="1">Uncharacterized protein</fullName>
    </submittedName>
</protein>
<dbReference type="Proteomes" id="UP001206925">
    <property type="component" value="Unassembled WGS sequence"/>
</dbReference>
<dbReference type="EMBL" id="JAMZMK010011876">
    <property type="protein sequence ID" value="KAI7725700.1"/>
    <property type="molecule type" value="Genomic_DNA"/>
</dbReference>
<reference evidence="1" key="1">
    <citation type="submission" date="2022-06" db="EMBL/GenBank/DDBJ databases">
        <title>Uncovering the hologenomic basis of an extraordinary plant invasion.</title>
        <authorList>
            <person name="Bieker V.C."/>
            <person name="Martin M.D."/>
            <person name="Gilbert T."/>
            <person name="Hodgins K."/>
            <person name="Battlay P."/>
            <person name="Petersen B."/>
            <person name="Wilson J."/>
        </authorList>
    </citation>
    <scope>NUCLEOTIDE SEQUENCE</scope>
    <source>
        <strain evidence="1">AA19_3_7</strain>
        <tissue evidence="1">Leaf</tissue>
    </source>
</reference>
<gene>
    <name evidence="1" type="ORF">M8C21_018145</name>
</gene>